<dbReference type="EMBL" id="JBBKZT010000001">
    <property type="protein sequence ID" value="MEJ8845260.1"/>
    <property type="molecule type" value="Genomic_DNA"/>
</dbReference>
<keyword evidence="3" id="KW-1185">Reference proteome</keyword>
<reference evidence="2 3" key="1">
    <citation type="submission" date="2024-03" db="EMBL/GenBank/DDBJ databases">
        <title>Novel species of the genus Variovorax.</title>
        <authorList>
            <person name="Liu Q."/>
            <person name="Xin Y.-H."/>
        </authorList>
    </citation>
    <scope>NUCLEOTIDE SEQUENCE [LARGE SCALE GENOMIC DNA]</scope>
    <source>
        <strain evidence="2 3">KACC 18900</strain>
    </source>
</reference>
<dbReference type="InterPro" id="IPR053136">
    <property type="entry name" value="UTP_pyrophosphatase-like"/>
</dbReference>
<dbReference type="Pfam" id="PF01863">
    <property type="entry name" value="YgjP-like"/>
    <property type="match status" value="1"/>
</dbReference>
<evidence type="ECO:0000313" key="3">
    <source>
        <dbReference type="Proteomes" id="UP001385892"/>
    </source>
</evidence>
<keyword evidence="2" id="KW-0482">Metalloprotease</keyword>
<comment type="caution">
    <text evidence="2">The sequence shown here is derived from an EMBL/GenBank/DDBJ whole genome shotgun (WGS) entry which is preliminary data.</text>
</comment>
<evidence type="ECO:0000259" key="1">
    <source>
        <dbReference type="Pfam" id="PF01863"/>
    </source>
</evidence>
<proteinExistence type="predicted"/>
<dbReference type="GO" id="GO:0008237">
    <property type="term" value="F:metallopeptidase activity"/>
    <property type="evidence" value="ECO:0007669"/>
    <property type="project" value="UniProtKB-KW"/>
</dbReference>
<keyword evidence="2" id="KW-0645">Protease</keyword>
<evidence type="ECO:0000313" key="2">
    <source>
        <dbReference type="EMBL" id="MEJ8845260.1"/>
    </source>
</evidence>
<organism evidence="2 3">
    <name type="scientific">Variovorax rhizosphaerae</name>
    <dbReference type="NCBI Taxonomy" id="1836200"/>
    <lineage>
        <taxon>Bacteria</taxon>
        <taxon>Pseudomonadati</taxon>
        <taxon>Pseudomonadota</taxon>
        <taxon>Betaproteobacteria</taxon>
        <taxon>Burkholderiales</taxon>
        <taxon>Comamonadaceae</taxon>
        <taxon>Variovorax</taxon>
    </lineage>
</organism>
<dbReference type="PANTHER" id="PTHR30399">
    <property type="entry name" value="UNCHARACTERIZED PROTEIN YGJP"/>
    <property type="match status" value="1"/>
</dbReference>
<dbReference type="RefSeq" id="WP_340340438.1">
    <property type="nucleotide sequence ID" value="NZ_JBBKZT010000001.1"/>
</dbReference>
<dbReference type="InterPro" id="IPR002725">
    <property type="entry name" value="YgjP-like_metallopeptidase"/>
</dbReference>
<dbReference type="Proteomes" id="UP001385892">
    <property type="component" value="Unassembled WGS sequence"/>
</dbReference>
<dbReference type="CDD" id="cd07344">
    <property type="entry name" value="M48_yhfN_like"/>
    <property type="match status" value="1"/>
</dbReference>
<protein>
    <submittedName>
        <fullName evidence="2">SprT family zinc-dependent metalloprotease</fullName>
        <ecNumber evidence="2">3.4.-.-</ecNumber>
    </submittedName>
</protein>
<dbReference type="Gene3D" id="3.30.2010.10">
    <property type="entry name" value="Metalloproteases ('zincins'), catalytic domain"/>
    <property type="match status" value="1"/>
</dbReference>
<dbReference type="PANTHER" id="PTHR30399:SF1">
    <property type="entry name" value="UTP PYROPHOSPHATASE"/>
    <property type="match status" value="1"/>
</dbReference>
<gene>
    <name evidence="2" type="ORF">WKW82_01265</name>
</gene>
<sequence>MKAHSFAYGDVKIRFEVRRRAERLQQRVAIHVEPDGRVLVDAPQDATDAQVLAAVKKRARWIGRHLDAIGARRALSLPREYLSGESMHYLGRRYRLKVTLRSDEPPGVRLRGGYLEVTAPRHDPTVLRAALDDWYRGRAREVLLQRLASIAATLRWVKTPPPMRLQVMKVQWGSCSPAGRITLNPWLVKAPRECIDYVVLHELCHLLHHNHSARFFAALDRHMPEWRTVKARLDELSEQVLRM</sequence>
<accession>A0ABU8WCN5</accession>
<keyword evidence="2" id="KW-0378">Hydrolase</keyword>
<name>A0ABU8WCN5_9BURK</name>
<feature type="domain" description="YgjP-like metallopeptidase" evidence="1">
    <location>
        <begin position="27"/>
        <end position="235"/>
    </location>
</feature>
<dbReference type="EC" id="3.4.-.-" evidence="2"/>